<dbReference type="InterPro" id="IPR018979">
    <property type="entry name" value="FERM_N"/>
</dbReference>
<dbReference type="InterPro" id="IPR000299">
    <property type="entry name" value="FERM_domain"/>
</dbReference>
<dbReference type="AlphaFoldDB" id="A0A7J7Y8E5"/>
<dbReference type="InterPro" id="IPR011993">
    <property type="entry name" value="PH-like_dom_sf"/>
</dbReference>
<dbReference type="InterPro" id="IPR007477">
    <property type="entry name" value="SAB_dom"/>
</dbReference>
<evidence type="ECO:0000256" key="6">
    <source>
        <dbReference type="ARBA" id="ARBA00023212"/>
    </source>
</evidence>
<feature type="compositionally biased region" description="Basic and acidic residues" evidence="12">
    <location>
        <begin position="9"/>
        <end position="19"/>
    </location>
</feature>
<dbReference type="Pfam" id="PF09380">
    <property type="entry name" value="FERM_C"/>
    <property type="match status" value="1"/>
</dbReference>
<dbReference type="CDD" id="cd14473">
    <property type="entry name" value="FERM_B-lobe"/>
    <property type="match status" value="1"/>
</dbReference>
<comment type="function">
    <text evidence="10">Protein 4.1 is a major structural element of the erythrocyte membrane skeleton. It plays a key role in regulating membrane physical properties of mechanical stability and deformability by stabilizing spectrin-actin interaction. Recruits DLG1 to membranes. Required for dynein-dynactin complex and NUMA1 recruitment at the mitotic cell cortex during anaphase.</text>
</comment>
<dbReference type="CDD" id="cd13184">
    <property type="entry name" value="FERM_C_4_1_family"/>
    <property type="match status" value="1"/>
</dbReference>
<dbReference type="SMART" id="SM01195">
    <property type="entry name" value="FA"/>
    <property type="match status" value="1"/>
</dbReference>
<dbReference type="SUPFAM" id="SSF54236">
    <property type="entry name" value="Ubiquitin-like"/>
    <property type="match status" value="1"/>
</dbReference>
<sequence length="1109" mass="122669">MTTESGSDSESKPEQEAEPQKAAGPQGPERAQPGPEEQHQALEQFAAAAAHSTPVRKEVTDREREFAAGAAKQLEYQQLEDDKLSQKSYSSKLSRSPLKIVKKPKSMQCKVILLDGSEYACDVEKRSRGQVLFDKVCEHLNLLEKDYFGLTYRDTENQKNWLDPAKEIKKQIRNGAWQFSFNVKFYPPDPAQLSEDITRYYLCLQLRDDIVSGRLPCSFVTLALLGSYTVQSELGDYDPDECGNDYISEFRFAPNHTKELEDKVIELHKSHRGMTPAEAEMHFLENAKKLSMYGVDLHHAKDSEGVEIMLGVCASGLLIYRDRLRINRFAWPKVLKISYKRNNFYIKIRPGEFEQFESTIGFKLPNHRAAKRLWKVCVEHHTFFRLLLPEAPPKKFLTLGSKFRYSGRTQAQTRRASALIDRPAPYFERSSSKRYTMSRSLDGASVNENHEIYMKDSVSAAEVGTGQYTTTKGISQTNLITTVTPEKKAEEERDEEEDRRKKAEEAAAAAAVRPEGKSPGLGTDSCSLSPPSAHCHPASPTELRRRCKENDGQPPGGRPSKDTVPEHGEPSVDSDGKGKPYAADQDVAFSYKQQAGRGATLFSFSLQLPESFPSLLDDDGYLSFPNLSESNLLPQSLQHYLPIRSPSLVPCFLFIFFFLLSASFSVPYALTLSFPLALCLCYLEPKAASLTASLDNDPSDSSEEETDSERTDTAADGETTATESDQEEDAELKAQELDKTQDDLMKHQTNISELKRTFLETSTDTAIMNEWEKRLSTSPVRLAARQEDAPMIEPLVPEETKQSSGEKLMDGSEIFSLLESARKPTEFIGGVTSSSQTWVQKTETKVESSEAEAETTQPAQPLSTEKVVQEMVVVEERRVMNVHASGDASYAAGEDVDAAAQAASAGASSVKGTEGSALTEGAKEEEGEVADKAVPEQEETATAASREPEEEQSVTVHVSETLEQKPHFESSTVKTETISFGSVSPGGSKLEISTKELPVVHTETKTITYESSEVDPSADLEPGVLMSAQTITSETTCSTTTTHITKTVKGGISETRIEKRIVITGDADIDHDQALAQAIKEAKEQHPDMSVTKVVVHKETEITPEDGED</sequence>
<dbReference type="PROSITE" id="PS00661">
    <property type="entry name" value="FERM_2"/>
    <property type="match status" value="1"/>
</dbReference>
<keyword evidence="3" id="KW-0963">Cytoplasm</keyword>
<evidence type="ECO:0000313" key="15">
    <source>
        <dbReference type="Proteomes" id="UP000558488"/>
    </source>
</evidence>
<dbReference type="FunFam" id="3.10.20.90:FF:000002">
    <property type="entry name" value="Erythrocyte protein band 4.1-like 3"/>
    <property type="match status" value="1"/>
</dbReference>
<dbReference type="PROSITE" id="PS00660">
    <property type="entry name" value="FERM_1"/>
    <property type="match status" value="1"/>
</dbReference>
<dbReference type="Gene3D" id="1.20.80.10">
    <property type="match status" value="1"/>
</dbReference>
<dbReference type="InterPro" id="IPR014352">
    <property type="entry name" value="FERM/acyl-CoA-bd_prot_sf"/>
</dbReference>
<feature type="compositionally biased region" description="Acidic residues" evidence="12">
    <location>
        <begin position="697"/>
        <end position="707"/>
    </location>
</feature>
<dbReference type="Gene3D" id="2.30.29.30">
    <property type="entry name" value="Pleckstrin-homology domain (PH domain)/Phosphotyrosine-binding domain (PTB)"/>
    <property type="match status" value="1"/>
</dbReference>
<dbReference type="PRINTS" id="PR00935">
    <property type="entry name" value="BAND41"/>
</dbReference>
<feature type="compositionally biased region" description="Low complexity" evidence="12">
    <location>
        <begin position="525"/>
        <end position="540"/>
    </location>
</feature>
<keyword evidence="6" id="KW-0206">Cytoskeleton</keyword>
<evidence type="ECO:0000256" key="1">
    <source>
        <dbReference type="ARBA" id="ARBA00004245"/>
    </source>
</evidence>
<dbReference type="PROSITE" id="PS50057">
    <property type="entry name" value="FERM_3"/>
    <property type="match status" value="1"/>
</dbReference>
<comment type="subcellular location">
    <subcellularLocation>
        <location evidence="2">Cytoplasm</location>
        <location evidence="2">Cell cortex</location>
    </subcellularLocation>
    <subcellularLocation>
        <location evidence="1">Cytoplasm</location>
        <location evidence="1">Cytoskeleton</location>
    </subcellularLocation>
</comment>
<dbReference type="Proteomes" id="UP000558488">
    <property type="component" value="Unassembled WGS sequence"/>
</dbReference>
<evidence type="ECO:0000256" key="2">
    <source>
        <dbReference type="ARBA" id="ARBA00004544"/>
    </source>
</evidence>
<dbReference type="GO" id="GO:0030866">
    <property type="term" value="P:cortical actin cytoskeleton organization"/>
    <property type="evidence" value="ECO:0007669"/>
    <property type="project" value="InterPro"/>
</dbReference>
<feature type="domain" description="FERM" evidence="13">
    <location>
        <begin position="107"/>
        <end position="388"/>
    </location>
</feature>
<evidence type="ECO:0000256" key="7">
    <source>
        <dbReference type="ARBA" id="ARBA00023658"/>
    </source>
</evidence>
<keyword evidence="4" id="KW-0597">Phosphoprotein</keyword>
<evidence type="ECO:0000256" key="9">
    <source>
        <dbReference type="ARBA" id="ARBA00032586"/>
    </source>
</evidence>
<feature type="region of interest" description="Disordered" evidence="12">
    <location>
        <begin position="1"/>
        <end position="41"/>
    </location>
</feature>
<dbReference type="GO" id="GO:0005198">
    <property type="term" value="F:structural molecule activity"/>
    <property type="evidence" value="ECO:0007669"/>
    <property type="project" value="InterPro"/>
</dbReference>
<evidence type="ECO:0000256" key="8">
    <source>
        <dbReference type="ARBA" id="ARBA00030419"/>
    </source>
</evidence>
<feature type="compositionally biased region" description="Low complexity" evidence="12">
    <location>
        <begin position="714"/>
        <end position="723"/>
    </location>
</feature>
<evidence type="ECO:0000256" key="10">
    <source>
        <dbReference type="ARBA" id="ARBA00054563"/>
    </source>
</evidence>
<organism evidence="14 15">
    <name type="scientific">Pipistrellus kuhlii</name>
    <name type="common">Kuhl's pipistrelle</name>
    <dbReference type="NCBI Taxonomy" id="59472"/>
    <lineage>
        <taxon>Eukaryota</taxon>
        <taxon>Metazoa</taxon>
        <taxon>Chordata</taxon>
        <taxon>Craniata</taxon>
        <taxon>Vertebrata</taxon>
        <taxon>Euteleostomi</taxon>
        <taxon>Mammalia</taxon>
        <taxon>Eutheria</taxon>
        <taxon>Laurasiatheria</taxon>
        <taxon>Chiroptera</taxon>
        <taxon>Yangochiroptera</taxon>
        <taxon>Vespertilionidae</taxon>
        <taxon>Pipistrellus</taxon>
    </lineage>
</organism>
<dbReference type="CDD" id="cd17203">
    <property type="entry name" value="FERM_F1_EPB41L3"/>
    <property type="match status" value="1"/>
</dbReference>
<comment type="caution">
    <text evidence="14">The sequence shown here is derived from an EMBL/GenBank/DDBJ whole genome shotgun (WGS) entry which is preliminary data.</text>
</comment>
<name>A0A7J7Y8E5_PIPKU</name>
<keyword evidence="15" id="KW-1185">Reference proteome</keyword>
<proteinExistence type="predicted"/>
<dbReference type="InterPro" id="IPR014847">
    <property type="entry name" value="FA"/>
</dbReference>
<dbReference type="Pfam" id="PF08736">
    <property type="entry name" value="FA"/>
    <property type="match status" value="1"/>
</dbReference>
<evidence type="ECO:0000256" key="5">
    <source>
        <dbReference type="ARBA" id="ARBA00023203"/>
    </source>
</evidence>
<dbReference type="PIRSF" id="PIRSF002304">
    <property type="entry name" value="Membrane_skeletal_4_1"/>
    <property type="match status" value="1"/>
</dbReference>
<dbReference type="SMART" id="SM00295">
    <property type="entry name" value="B41"/>
    <property type="match status" value="1"/>
</dbReference>
<dbReference type="InterPro" id="IPR018980">
    <property type="entry name" value="FERM_PH-like_C"/>
</dbReference>
<dbReference type="PRINTS" id="PR00661">
    <property type="entry name" value="ERMFAMILY"/>
</dbReference>
<evidence type="ECO:0000256" key="3">
    <source>
        <dbReference type="ARBA" id="ARBA00022490"/>
    </source>
</evidence>
<dbReference type="InterPro" id="IPR030691">
    <property type="entry name" value="Band4.1-L3_FERM_F1"/>
</dbReference>
<evidence type="ECO:0000256" key="12">
    <source>
        <dbReference type="SAM" id="MobiDB-lite"/>
    </source>
</evidence>
<dbReference type="PANTHER" id="PTHR23280:SF20">
    <property type="entry name" value="BAND 4.1-LIKE PROTEIN 3"/>
    <property type="match status" value="1"/>
</dbReference>
<dbReference type="FunFam" id="2.30.29.30:FF:000001">
    <property type="entry name" value="Erythrocyte membrane protein band 4.1"/>
    <property type="match status" value="1"/>
</dbReference>
<feature type="region of interest" description="Disordered" evidence="12">
    <location>
        <begin position="905"/>
        <end position="970"/>
    </location>
</feature>
<dbReference type="InterPro" id="IPR035963">
    <property type="entry name" value="FERM_2"/>
</dbReference>
<dbReference type="Pfam" id="PF09379">
    <property type="entry name" value="FERM_N"/>
    <property type="match status" value="1"/>
</dbReference>
<dbReference type="InterPro" id="IPR019747">
    <property type="entry name" value="FERM_CS"/>
</dbReference>
<evidence type="ECO:0000256" key="11">
    <source>
        <dbReference type="ARBA" id="ARBA00078357"/>
    </source>
</evidence>
<accession>A0A7J7Y8E5</accession>
<dbReference type="PANTHER" id="PTHR23280">
    <property type="entry name" value="4.1 G PROTEIN"/>
    <property type="match status" value="1"/>
</dbReference>
<dbReference type="InterPro" id="IPR008379">
    <property type="entry name" value="Band_4.1_C"/>
</dbReference>
<dbReference type="Pfam" id="PF04382">
    <property type="entry name" value="SAB"/>
    <property type="match status" value="1"/>
</dbReference>
<dbReference type="Pfam" id="PF00373">
    <property type="entry name" value="FERM_M"/>
    <property type="match status" value="1"/>
</dbReference>
<dbReference type="Gene3D" id="3.10.20.90">
    <property type="entry name" value="Phosphatidylinositol 3-kinase Catalytic Subunit, Chain A, domain 1"/>
    <property type="match status" value="1"/>
</dbReference>
<dbReference type="Pfam" id="PF05902">
    <property type="entry name" value="4_1_CTD"/>
    <property type="match status" value="1"/>
</dbReference>
<protein>
    <recommendedName>
        <fullName evidence="7">Protein 4.1</fullName>
    </recommendedName>
    <alternativeName>
        <fullName evidence="11">4.1R</fullName>
    </alternativeName>
    <alternativeName>
        <fullName evidence="8">Band 4.1</fullName>
    </alternativeName>
    <alternativeName>
        <fullName evidence="9">Erythrocyte membrane protein band 4.1</fullName>
    </alternativeName>
</protein>
<dbReference type="SMART" id="SM01196">
    <property type="entry name" value="FERM_C"/>
    <property type="match status" value="1"/>
</dbReference>
<dbReference type="InterPro" id="IPR000798">
    <property type="entry name" value="Ez/rad/moesin-like"/>
</dbReference>
<feature type="region of interest" description="Disordered" evidence="12">
    <location>
        <begin position="476"/>
        <end position="579"/>
    </location>
</feature>
<dbReference type="FunFam" id="1.20.80.10:FF:000001">
    <property type="entry name" value="Erythrocyte membrane protein band 4.1"/>
    <property type="match status" value="1"/>
</dbReference>
<dbReference type="GO" id="GO:0031032">
    <property type="term" value="P:actomyosin structure organization"/>
    <property type="evidence" value="ECO:0007669"/>
    <property type="project" value="TreeGrafter"/>
</dbReference>
<dbReference type="InterPro" id="IPR019749">
    <property type="entry name" value="Band_41_domain"/>
</dbReference>
<feature type="region of interest" description="Disordered" evidence="12">
    <location>
        <begin position="835"/>
        <end position="862"/>
    </location>
</feature>
<feature type="compositionally biased region" description="Basic and acidic residues" evidence="12">
    <location>
        <begin position="921"/>
        <end position="935"/>
    </location>
</feature>
<dbReference type="InterPro" id="IPR029071">
    <property type="entry name" value="Ubiquitin-like_domsf"/>
</dbReference>
<dbReference type="GO" id="GO:0005938">
    <property type="term" value="C:cell cortex"/>
    <property type="evidence" value="ECO:0007669"/>
    <property type="project" value="UniProtKB-SubCell"/>
</dbReference>
<keyword evidence="5" id="KW-0009">Actin-binding</keyword>
<dbReference type="SUPFAM" id="SSF47031">
    <property type="entry name" value="Second domain of FERM"/>
    <property type="match status" value="1"/>
</dbReference>
<feature type="compositionally biased region" description="Basic and acidic residues" evidence="12">
    <location>
        <begin position="559"/>
        <end position="578"/>
    </location>
</feature>
<dbReference type="GO" id="GO:0005886">
    <property type="term" value="C:plasma membrane"/>
    <property type="evidence" value="ECO:0007669"/>
    <property type="project" value="TreeGrafter"/>
</dbReference>
<dbReference type="SUPFAM" id="SSF50729">
    <property type="entry name" value="PH domain-like"/>
    <property type="match status" value="1"/>
</dbReference>
<dbReference type="EMBL" id="JACAGB010000006">
    <property type="protein sequence ID" value="KAF6358219.1"/>
    <property type="molecule type" value="Genomic_DNA"/>
</dbReference>
<evidence type="ECO:0000256" key="4">
    <source>
        <dbReference type="ARBA" id="ARBA00022553"/>
    </source>
</evidence>
<feature type="region of interest" description="Disordered" evidence="12">
    <location>
        <begin position="692"/>
        <end position="731"/>
    </location>
</feature>
<feature type="compositionally biased region" description="Basic and acidic residues" evidence="12">
    <location>
        <begin position="542"/>
        <end position="551"/>
    </location>
</feature>
<evidence type="ECO:0000259" key="13">
    <source>
        <dbReference type="PROSITE" id="PS50057"/>
    </source>
</evidence>
<dbReference type="InterPro" id="IPR019748">
    <property type="entry name" value="FERM_central"/>
</dbReference>
<dbReference type="GO" id="GO:0003779">
    <property type="term" value="F:actin binding"/>
    <property type="evidence" value="ECO:0007669"/>
    <property type="project" value="UniProtKB-KW"/>
</dbReference>
<evidence type="ECO:0000313" key="14">
    <source>
        <dbReference type="EMBL" id="KAF6358219.1"/>
    </source>
</evidence>
<reference evidence="14 15" key="1">
    <citation type="journal article" date="2020" name="Nature">
        <title>Six reference-quality genomes reveal evolution of bat adaptations.</title>
        <authorList>
            <person name="Jebb D."/>
            <person name="Huang Z."/>
            <person name="Pippel M."/>
            <person name="Hughes G.M."/>
            <person name="Lavrichenko K."/>
            <person name="Devanna P."/>
            <person name="Winkler S."/>
            <person name="Jermiin L.S."/>
            <person name="Skirmuntt E.C."/>
            <person name="Katzourakis A."/>
            <person name="Burkitt-Gray L."/>
            <person name="Ray D.A."/>
            <person name="Sullivan K.A.M."/>
            <person name="Roscito J.G."/>
            <person name="Kirilenko B.M."/>
            <person name="Davalos L.M."/>
            <person name="Corthals A.P."/>
            <person name="Power M.L."/>
            <person name="Jones G."/>
            <person name="Ransome R.D."/>
            <person name="Dechmann D.K.N."/>
            <person name="Locatelli A.G."/>
            <person name="Puechmaille S.J."/>
            <person name="Fedrigo O."/>
            <person name="Jarvis E.D."/>
            <person name="Hiller M."/>
            <person name="Vernes S.C."/>
            <person name="Myers E.W."/>
            <person name="Teeling E.C."/>
        </authorList>
    </citation>
    <scope>NUCLEOTIDE SEQUENCE [LARGE SCALE GENOMIC DNA]</scope>
    <source>
        <strain evidence="14">MPipKuh1</strain>
        <tissue evidence="14">Flight muscle</tissue>
    </source>
</reference>
<gene>
    <name evidence="14" type="ORF">mPipKuh1_004461</name>
</gene>
<dbReference type="GO" id="GO:0005856">
    <property type="term" value="C:cytoskeleton"/>
    <property type="evidence" value="ECO:0007669"/>
    <property type="project" value="UniProtKB-SubCell"/>
</dbReference>